<gene>
    <name evidence="7" type="ORF">IAC42_01910</name>
</gene>
<evidence type="ECO:0000256" key="3">
    <source>
        <dbReference type="ARBA" id="ARBA00022723"/>
    </source>
</evidence>
<dbReference type="EMBL" id="JADIMU010000014">
    <property type="protein sequence ID" value="MBO8442505.1"/>
    <property type="molecule type" value="Genomic_DNA"/>
</dbReference>
<dbReference type="Pfam" id="PF01546">
    <property type="entry name" value="Peptidase_M20"/>
    <property type="match status" value="1"/>
</dbReference>
<keyword evidence="4" id="KW-0378">Hydrolase</keyword>
<keyword evidence="3" id="KW-0479">Metal-binding</keyword>
<dbReference type="AlphaFoldDB" id="A0A9D9E9S9"/>
<keyword evidence="5" id="KW-0862">Zinc</keyword>
<evidence type="ECO:0000313" key="7">
    <source>
        <dbReference type="EMBL" id="MBO8442505.1"/>
    </source>
</evidence>
<evidence type="ECO:0000259" key="6">
    <source>
        <dbReference type="Pfam" id="PF07687"/>
    </source>
</evidence>
<dbReference type="GO" id="GO:0046872">
    <property type="term" value="F:metal ion binding"/>
    <property type="evidence" value="ECO:0007669"/>
    <property type="project" value="UniProtKB-KW"/>
</dbReference>
<evidence type="ECO:0000256" key="4">
    <source>
        <dbReference type="ARBA" id="ARBA00022801"/>
    </source>
</evidence>
<dbReference type="GO" id="GO:0008233">
    <property type="term" value="F:peptidase activity"/>
    <property type="evidence" value="ECO:0007669"/>
    <property type="project" value="UniProtKB-KW"/>
</dbReference>
<dbReference type="InterPro" id="IPR047177">
    <property type="entry name" value="Pept_M20A"/>
</dbReference>
<dbReference type="GO" id="GO:0006508">
    <property type="term" value="P:proteolysis"/>
    <property type="evidence" value="ECO:0007669"/>
    <property type="project" value="UniProtKB-KW"/>
</dbReference>
<dbReference type="Gene3D" id="3.30.70.360">
    <property type="match status" value="1"/>
</dbReference>
<evidence type="ECO:0000256" key="1">
    <source>
        <dbReference type="ARBA" id="ARBA00006247"/>
    </source>
</evidence>
<dbReference type="PANTHER" id="PTHR45962:SF1">
    <property type="entry name" value="N-FATTY-ACYL-AMINO ACID SYNTHASE_HYDROLASE PM20D1"/>
    <property type="match status" value="1"/>
</dbReference>
<dbReference type="SUPFAM" id="SSF53187">
    <property type="entry name" value="Zn-dependent exopeptidases"/>
    <property type="match status" value="1"/>
</dbReference>
<dbReference type="InterPro" id="IPR011650">
    <property type="entry name" value="Peptidase_M20_dimer"/>
</dbReference>
<evidence type="ECO:0000313" key="8">
    <source>
        <dbReference type="Proteomes" id="UP000823633"/>
    </source>
</evidence>
<dbReference type="Gene3D" id="3.40.630.10">
    <property type="entry name" value="Zn peptidases"/>
    <property type="match status" value="1"/>
</dbReference>
<reference evidence="7" key="2">
    <citation type="journal article" date="2021" name="PeerJ">
        <title>Extensive microbial diversity within the chicken gut microbiome revealed by metagenomics and culture.</title>
        <authorList>
            <person name="Gilroy R."/>
            <person name="Ravi A."/>
            <person name="Getino M."/>
            <person name="Pursley I."/>
            <person name="Horton D.L."/>
            <person name="Alikhan N.F."/>
            <person name="Baker D."/>
            <person name="Gharbi K."/>
            <person name="Hall N."/>
            <person name="Watson M."/>
            <person name="Adriaenssens E.M."/>
            <person name="Foster-Nyarko E."/>
            <person name="Jarju S."/>
            <person name="Secka A."/>
            <person name="Antonio M."/>
            <person name="Oren A."/>
            <person name="Chaudhuri R.R."/>
            <person name="La Ragione R."/>
            <person name="Hildebrand F."/>
            <person name="Pallen M.J."/>
        </authorList>
    </citation>
    <scope>NUCLEOTIDE SEQUENCE</scope>
    <source>
        <strain evidence="7">11167</strain>
    </source>
</reference>
<dbReference type="PANTHER" id="PTHR45962">
    <property type="entry name" value="N-FATTY-ACYL-AMINO ACID SYNTHASE/HYDROLASE PM20D1"/>
    <property type="match status" value="1"/>
</dbReference>
<name>A0A9D9E9S9_9SPIR</name>
<dbReference type="Proteomes" id="UP000823633">
    <property type="component" value="Unassembled WGS sequence"/>
</dbReference>
<dbReference type="SUPFAM" id="SSF55031">
    <property type="entry name" value="Bacterial exopeptidase dimerisation domain"/>
    <property type="match status" value="1"/>
</dbReference>
<protein>
    <submittedName>
        <fullName evidence="7">M20/M25/M40 family metallo-hydrolase</fullName>
    </submittedName>
</protein>
<proteinExistence type="inferred from homology"/>
<reference evidence="7" key="1">
    <citation type="submission" date="2020-10" db="EMBL/GenBank/DDBJ databases">
        <authorList>
            <person name="Gilroy R."/>
        </authorList>
    </citation>
    <scope>NUCLEOTIDE SEQUENCE</scope>
    <source>
        <strain evidence="7">11167</strain>
    </source>
</reference>
<organism evidence="7 8">
    <name type="scientific">Candidatus Aphodenecus pullistercoris</name>
    <dbReference type="NCBI Taxonomy" id="2840669"/>
    <lineage>
        <taxon>Bacteria</taxon>
        <taxon>Pseudomonadati</taxon>
        <taxon>Spirochaetota</taxon>
        <taxon>Spirochaetia</taxon>
        <taxon>Spirochaetales</taxon>
        <taxon>Candidatus Aphodenecus</taxon>
    </lineage>
</organism>
<feature type="domain" description="Peptidase M20 dimerisation" evidence="6">
    <location>
        <begin position="188"/>
        <end position="334"/>
    </location>
</feature>
<keyword evidence="2" id="KW-0645">Protease</keyword>
<sequence>MRPEEKLSRMIQCETVSQAGVDNGHKFRAFHEVLASLFPNVFSRCEVTKFDEALLIRWPGKGHEKEPIVLMSHQDVVEASGKWSHEPFSGDIADGRVWGRGTVDTKGSLMCIFEAVDQLIAEGYVPERDVYISSSDGEEVNGEGAAKAAAFLKEKGIRPILVLDEGGMIKAEPIKGAKGRFAMMGCLEKGTCNFRIVARGKGGHASAPGRQTPLVRLGEFMADIEKDDPFKARMNPTTVEMFRRLGPTIKGPLGFVLSHAAFFSPLLNKVLPSVNRLATAMIKTTCAFTQAHGSEGLNVLPEMAYVTANCRVIHHQDADETERLLRERAAKYDLEVEVINKNPACPVVDHNSPVFHKVEDAIRQSFPSVIPCPYAMTGGTDAKHFSSICDAVIRFAPLEIDEQQYSSIHAIDENISIDTLQGGIDFYKKIIKSF</sequence>
<accession>A0A9D9E9S9</accession>
<dbReference type="InterPro" id="IPR002933">
    <property type="entry name" value="Peptidase_M20"/>
</dbReference>
<comment type="similarity">
    <text evidence="1">Belongs to the peptidase M20A family.</text>
</comment>
<dbReference type="InterPro" id="IPR036264">
    <property type="entry name" value="Bact_exopeptidase_dim_dom"/>
</dbReference>
<comment type="caution">
    <text evidence="7">The sequence shown here is derived from an EMBL/GenBank/DDBJ whole genome shotgun (WGS) entry which is preliminary data.</text>
</comment>
<dbReference type="Pfam" id="PF07687">
    <property type="entry name" value="M20_dimer"/>
    <property type="match status" value="1"/>
</dbReference>
<dbReference type="Gene3D" id="1.10.150.900">
    <property type="match status" value="1"/>
</dbReference>
<evidence type="ECO:0000256" key="2">
    <source>
        <dbReference type="ARBA" id="ARBA00022670"/>
    </source>
</evidence>
<evidence type="ECO:0000256" key="5">
    <source>
        <dbReference type="ARBA" id="ARBA00022833"/>
    </source>
</evidence>